<evidence type="ECO:0000313" key="4">
    <source>
        <dbReference type="EMBL" id="ELU17946.1"/>
    </source>
</evidence>
<keyword evidence="6" id="KW-1185">Reference proteome</keyword>
<gene>
    <name evidence="4" type="ORF">CAPTEDRAFT_27268</name>
</gene>
<reference evidence="4 6" key="2">
    <citation type="journal article" date="2013" name="Nature">
        <title>Insights into bilaterian evolution from three spiralian genomes.</title>
        <authorList>
            <person name="Simakov O."/>
            <person name="Marletaz F."/>
            <person name="Cho S.J."/>
            <person name="Edsinger-Gonzales E."/>
            <person name="Havlak P."/>
            <person name="Hellsten U."/>
            <person name="Kuo D.H."/>
            <person name="Larsson T."/>
            <person name="Lv J."/>
            <person name="Arendt D."/>
            <person name="Savage R."/>
            <person name="Osoegawa K."/>
            <person name="de Jong P."/>
            <person name="Grimwood J."/>
            <person name="Chapman J.A."/>
            <person name="Shapiro H."/>
            <person name="Aerts A."/>
            <person name="Otillar R.P."/>
            <person name="Terry A.Y."/>
            <person name="Boore J.L."/>
            <person name="Grigoriev I.V."/>
            <person name="Lindberg D.R."/>
            <person name="Seaver E.C."/>
            <person name="Weisblat D.A."/>
            <person name="Putnam N.H."/>
            <person name="Rokhsar D.S."/>
        </authorList>
    </citation>
    <scope>NUCLEOTIDE SEQUENCE</scope>
    <source>
        <strain evidence="4 6">I ESC-2004</strain>
    </source>
</reference>
<dbReference type="EMBL" id="KB292222">
    <property type="protein sequence ID" value="ELU17946.1"/>
    <property type="molecule type" value="Genomic_DNA"/>
</dbReference>
<organism evidence="4">
    <name type="scientific">Capitella teleta</name>
    <name type="common">Polychaete worm</name>
    <dbReference type="NCBI Taxonomy" id="283909"/>
    <lineage>
        <taxon>Eukaryota</taxon>
        <taxon>Metazoa</taxon>
        <taxon>Spiralia</taxon>
        <taxon>Lophotrochozoa</taxon>
        <taxon>Annelida</taxon>
        <taxon>Polychaeta</taxon>
        <taxon>Sedentaria</taxon>
        <taxon>Scolecida</taxon>
        <taxon>Capitellidae</taxon>
        <taxon>Capitella</taxon>
    </lineage>
</organism>
<dbReference type="STRING" id="283909.R7VL43"/>
<dbReference type="Gene3D" id="1.25.40.20">
    <property type="entry name" value="Ankyrin repeat-containing domain"/>
    <property type="match status" value="3"/>
</dbReference>
<reference evidence="5" key="3">
    <citation type="submission" date="2015-06" db="UniProtKB">
        <authorList>
            <consortium name="EnsemblMetazoa"/>
        </authorList>
    </citation>
    <scope>IDENTIFICATION</scope>
</reference>
<dbReference type="EMBL" id="AMQN01016592">
    <property type="status" value="NOT_ANNOTATED_CDS"/>
    <property type="molecule type" value="Genomic_DNA"/>
</dbReference>
<feature type="repeat" description="ANK" evidence="3">
    <location>
        <begin position="53"/>
        <end position="90"/>
    </location>
</feature>
<feature type="repeat" description="ANK" evidence="3">
    <location>
        <begin position="19"/>
        <end position="41"/>
    </location>
</feature>
<dbReference type="PROSITE" id="PS50088">
    <property type="entry name" value="ANK_REPEAT"/>
    <property type="match status" value="5"/>
</dbReference>
<dbReference type="SMART" id="SM00248">
    <property type="entry name" value="ANK"/>
    <property type="match status" value="5"/>
</dbReference>
<dbReference type="PRINTS" id="PR01415">
    <property type="entry name" value="ANKYRIN"/>
</dbReference>
<feature type="repeat" description="ANK" evidence="3">
    <location>
        <begin position="158"/>
        <end position="188"/>
    </location>
</feature>
<dbReference type="PANTHER" id="PTHR24198:SF165">
    <property type="entry name" value="ANKYRIN REPEAT-CONTAINING PROTEIN-RELATED"/>
    <property type="match status" value="1"/>
</dbReference>
<dbReference type="PROSITE" id="PS50297">
    <property type="entry name" value="ANK_REP_REGION"/>
    <property type="match status" value="3"/>
</dbReference>
<protein>
    <submittedName>
        <fullName evidence="4 5">Uncharacterized protein</fullName>
    </submittedName>
</protein>
<evidence type="ECO:0000256" key="1">
    <source>
        <dbReference type="ARBA" id="ARBA00022737"/>
    </source>
</evidence>
<dbReference type="SUPFAM" id="SSF48403">
    <property type="entry name" value="Ankyrin repeat"/>
    <property type="match status" value="1"/>
</dbReference>
<dbReference type="PANTHER" id="PTHR24198">
    <property type="entry name" value="ANKYRIN REPEAT AND PROTEIN KINASE DOMAIN-CONTAINING PROTEIN"/>
    <property type="match status" value="1"/>
</dbReference>
<reference evidence="6" key="1">
    <citation type="submission" date="2012-12" db="EMBL/GenBank/DDBJ databases">
        <authorList>
            <person name="Hellsten U."/>
            <person name="Grimwood J."/>
            <person name="Chapman J.A."/>
            <person name="Shapiro H."/>
            <person name="Aerts A."/>
            <person name="Otillar R.P."/>
            <person name="Terry A.Y."/>
            <person name="Boore J.L."/>
            <person name="Simakov O."/>
            <person name="Marletaz F."/>
            <person name="Cho S.-J."/>
            <person name="Edsinger-Gonzales E."/>
            <person name="Havlak P."/>
            <person name="Kuo D.-H."/>
            <person name="Larsson T."/>
            <person name="Lv J."/>
            <person name="Arendt D."/>
            <person name="Savage R."/>
            <person name="Osoegawa K."/>
            <person name="de Jong P."/>
            <person name="Lindberg D.R."/>
            <person name="Seaver E.C."/>
            <person name="Weisblat D.A."/>
            <person name="Putnam N.H."/>
            <person name="Grigoriev I.V."/>
            <person name="Rokhsar D.S."/>
        </authorList>
    </citation>
    <scope>NUCLEOTIDE SEQUENCE</scope>
    <source>
        <strain evidence="6">I ESC-2004</strain>
    </source>
</reference>
<feature type="non-terminal residue" evidence="4">
    <location>
        <position position="1"/>
    </location>
</feature>
<dbReference type="HOGENOM" id="CLU_000134_18_2_1"/>
<dbReference type="InterPro" id="IPR036770">
    <property type="entry name" value="Ankyrin_rpt-contain_sf"/>
</dbReference>
<dbReference type="AlphaFoldDB" id="R7VL43"/>
<evidence type="ECO:0000313" key="5">
    <source>
        <dbReference type="EnsemblMetazoa" id="CapteP27268"/>
    </source>
</evidence>
<feature type="repeat" description="ANK" evidence="3">
    <location>
        <begin position="91"/>
        <end position="124"/>
    </location>
</feature>
<evidence type="ECO:0000256" key="2">
    <source>
        <dbReference type="ARBA" id="ARBA00023043"/>
    </source>
</evidence>
<keyword evidence="2 3" id="KW-0040">ANK repeat</keyword>
<dbReference type="Pfam" id="PF12796">
    <property type="entry name" value="Ank_2"/>
    <property type="match status" value="2"/>
</dbReference>
<dbReference type="OrthoDB" id="194358at2759"/>
<dbReference type="Proteomes" id="UP000014760">
    <property type="component" value="Unassembled WGS sequence"/>
</dbReference>
<evidence type="ECO:0000313" key="6">
    <source>
        <dbReference type="Proteomes" id="UP000014760"/>
    </source>
</evidence>
<dbReference type="EnsemblMetazoa" id="CapteT27268">
    <property type="protein sequence ID" value="CapteP27268"/>
    <property type="gene ID" value="CapteG27268"/>
</dbReference>
<keyword evidence="1" id="KW-0677">Repeat</keyword>
<dbReference type="InterPro" id="IPR002110">
    <property type="entry name" value="Ankyrin_rpt"/>
</dbReference>
<accession>R7VL43</accession>
<sequence>EMVELLIRYGADINRETEEGLTPLHIACSAGNRCMIKFILDGHYTDIDRRDNHGNSPLNFSILNVVDQKTLDEIMDLLIQYGADVNVVDEKGNTSLHTICMNGKLNAAKKLLGKHDADVNIPDVNGITPLHFASNGGHIHIVEWLIEHKADLNTRNNKMNTPLHEAIYKRHRAIVNILIKSGADVNIR</sequence>
<proteinExistence type="predicted"/>
<dbReference type="OMA" id="ADDNICD"/>
<evidence type="ECO:0000256" key="3">
    <source>
        <dbReference type="PROSITE-ProRule" id="PRU00023"/>
    </source>
</evidence>
<feature type="non-terminal residue" evidence="4">
    <location>
        <position position="188"/>
    </location>
</feature>
<feature type="repeat" description="ANK" evidence="3">
    <location>
        <begin position="125"/>
        <end position="157"/>
    </location>
</feature>
<name>R7VL43_CAPTE</name>